<evidence type="ECO:0000313" key="4">
    <source>
        <dbReference type="RefSeq" id="XP_013793321.2"/>
    </source>
</evidence>
<evidence type="ECO:0000256" key="1">
    <source>
        <dbReference type="PROSITE-ProRule" id="PRU00352"/>
    </source>
</evidence>
<proteinExistence type="predicted"/>
<dbReference type="Gene3D" id="2.130.10.10">
    <property type="entry name" value="YVTN repeat-like/Quinoprotein amine dehydrogenase"/>
    <property type="match status" value="1"/>
</dbReference>
<comment type="caution">
    <text evidence="1">Lacks conserved residue(s) required for the propagation of feature annotation.</text>
</comment>
<protein>
    <submittedName>
        <fullName evidence="4">Semaphorin-2A-like</fullName>
    </submittedName>
</protein>
<feature type="domain" description="Sema" evidence="2">
    <location>
        <begin position="1"/>
        <end position="168"/>
    </location>
</feature>
<dbReference type="InterPro" id="IPR036352">
    <property type="entry name" value="Semap_dom_sf"/>
</dbReference>
<dbReference type="Proteomes" id="UP000694941">
    <property type="component" value="Unplaced"/>
</dbReference>
<dbReference type="GeneID" id="106477278"/>
<keyword evidence="3" id="KW-1185">Reference proteome</keyword>
<dbReference type="PROSITE" id="PS51004">
    <property type="entry name" value="SEMA"/>
    <property type="match status" value="1"/>
</dbReference>
<sequence>MNGLVGSAICTFSLSSIDEALNGKFKEQTSSLSAWLPVLTSKVPEPRPGSCVNDTQTLPDAVLNFIRSHPLADSAVTHDNRKPLFYTKDVIFRRIVVQKLEVDGVQYTIFYAGTKTGFVYKLVEWYDGTGQAYSNLVDVYDVTAPEPIQAMEISSKVKMRLLSNDAVF</sequence>
<organism evidence="3 4">
    <name type="scientific">Limulus polyphemus</name>
    <name type="common">Atlantic horseshoe crab</name>
    <dbReference type="NCBI Taxonomy" id="6850"/>
    <lineage>
        <taxon>Eukaryota</taxon>
        <taxon>Metazoa</taxon>
        <taxon>Ecdysozoa</taxon>
        <taxon>Arthropoda</taxon>
        <taxon>Chelicerata</taxon>
        <taxon>Merostomata</taxon>
        <taxon>Xiphosura</taxon>
        <taxon>Limulidae</taxon>
        <taxon>Limulus</taxon>
    </lineage>
</organism>
<evidence type="ECO:0000259" key="2">
    <source>
        <dbReference type="PROSITE" id="PS51004"/>
    </source>
</evidence>
<dbReference type="InterPro" id="IPR001627">
    <property type="entry name" value="Semap_dom"/>
</dbReference>
<name>A0ABM1C327_LIMPO</name>
<dbReference type="InterPro" id="IPR027231">
    <property type="entry name" value="Semaphorin"/>
</dbReference>
<accession>A0ABM1C327</accession>
<reference evidence="4" key="1">
    <citation type="submission" date="2025-08" db="UniProtKB">
        <authorList>
            <consortium name="RefSeq"/>
        </authorList>
    </citation>
    <scope>IDENTIFICATION</scope>
    <source>
        <tissue evidence="4">Muscle</tissue>
    </source>
</reference>
<dbReference type="Pfam" id="PF01403">
    <property type="entry name" value="Sema"/>
    <property type="match status" value="1"/>
</dbReference>
<dbReference type="InterPro" id="IPR015943">
    <property type="entry name" value="WD40/YVTN_repeat-like_dom_sf"/>
</dbReference>
<dbReference type="SUPFAM" id="SSF101912">
    <property type="entry name" value="Sema domain"/>
    <property type="match status" value="1"/>
</dbReference>
<dbReference type="PANTHER" id="PTHR11036">
    <property type="entry name" value="SEMAPHORIN"/>
    <property type="match status" value="1"/>
</dbReference>
<evidence type="ECO:0000313" key="3">
    <source>
        <dbReference type="Proteomes" id="UP000694941"/>
    </source>
</evidence>
<dbReference type="RefSeq" id="XP_013793321.2">
    <property type="nucleotide sequence ID" value="XM_013937867.2"/>
</dbReference>
<gene>
    <name evidence="4" type="primary">LOC106477278</name>
</gene>
<dbReference type="PANTHER" id="PTHR11036:SF90">
    <property type="entry name" value="SEMAPHORIN 2B, ISOFORM D-RELATED"/>
    <property type="match status" value="1"/>
</dbReference>